<dbReference type="Proteomes" id="UP001152888">
    <property type="component" value="Unassembled WGS sequence"/>
</dbReference>
<evidence type="ECO:0000313" key="3">
    <source>
        <dbReference type="EMBL" id="CAH1964256.1"/>
    </source>
</evidence>
<keyword evidence="1" id="KW-0479">Metal-binding</keyword>
<dbReference type="SMART" id="SM00355">
    <property type="entry name" value="ZnF_C2H2"/>
    <property type="match status" value="1"/>
</dbReference>
<evidence type="ECO:0000256" key="1">
    <source>
        <dbReference type="PROSITE-ProRule" id="PRU00042"/>
    </source>
</evidence>
<name>A0A9P0JZN8_ACAOB</name>
<feature type="domain" description="C2H2-type" evidence="2">
    <location>
        <begin position="31"/>
        <end position="59"/>
    </location>
</feature>
<dbReference type="AlphaFoldDB" id="A0A9P0JZN8"/>
<dbReference type="InterPro" id="IPR013087">
    <property type="entry name" value="Znf_C2H2_type"/>
</dbReference>
<keyword evidence="4" id="KW-1185">Reference proteome</keyword>
<sequence length="63" mass="7470">MYCCKHCNKRRYKYKGGIVQHLMYDCVPARFICPICQVAFKMKEALDQHLMKTHQSNISLSPY</sequence>
<reference evidence="3" key="1">
    <citation type="submission" date="2022-03" db="EMBL/GenBank/DDBJ databases">
        <authorList>
            <person name="Sayadi A."/>
        </authorList>
    </citation>
    <scope>NUCLEOTIDE SEQUENCE</scope>
</reference>
<comment type="caution">
    <text evidence="3">The sequence shown here is derived from an EMBL/GenBank/DDBJ whole genome shotgun (WGS) entry which is preliminary data.</text>
</comment>
<dbReference type="PROSITE" id="PS50157">
    <property type="entry name" value="ZINC_FINGER_C2H2_2"/>
    <property type="match status" value="1"/>
</dbReference>
<gene>
    <name evidence="3" type="ORF">ACAOBT_LOCUS5691</name>
</gene>
<keyword evidence="1" id="KW-0862">Zinc</keyword>
<keyword evidence="1" id="KW-0863">Zinc-finger</keyword>
<proteinExistence type="predicted"/>
<dbReference type="EMBL" id="CAKOFQ010006713">
    <property type="protein sequence ID" value="CAH1964256.1"/>
    <property type="molecule type" value="Genomic_DNA"/>
</dbReference>
<dbReference type="OrthoDB" id="10004641at2759"/>
<evidence type="ECO:0000313" key="4">
    <source>
        <dbReference type="Proteomes" id="UP001152888"/>
    </source>
</evidence>
<dbReference type="Gene3D" id="3.30.160.60">
    <property type="entry name" value="Classic Zinc Finger"/>
    <property type="match status" value="1"/>
</dbReference>
<protein>
    <recommendedName>
        <fullName evidence="2">C2H2-type domain-containing protein</fullName>
    </recommendedName>
</protein>
<evidence type="ECO:0000259" key="2">
    <source>
        <dbReference type="PROSITE" id="PS50157"/>
    </source>
</evidence>
<organism evidence="3 4">
    <name type="scientific">Acanthoscelides obtectus</name>
    <name type="common">Bean weevil</name>
    <name type="synonym">Bruchus obtectus</name>
    <dbReference type="NCBI Taxonomy" id="200917"/>
    <lineage>
        <taxon>Eukaryota</taxon>
        <taxon>Metazoa</taxon>
        <taxon>Ecdysozoa</taxon>
        <taxon>Arthropoda</taxon>
        <taxon>Hexapoda</taxon>
        <taxon>Insecta</taxon>
        <taxon>Pterygota</taxon>
        <taxon>Neoptera</taxon>
        <taxon>Endopterygota</taxon>
        <taxon>Coleoptera</taxon>
        <taxon>Polyphaga</taxon>
        <taxon>Cucujiformia</taxon>
        <taxon>Chrysomeloidea</taxon>
        <taxon>Chrysomelidae</taxon>
        <taxon>Bruchinae</taxon>
        <taxon>Bruchini</taxon>
        <taxon>Acanthoscelides</taxon>
    </lineage>
</organism>
<accession>A0A9P0JZN8</accession>
<dbReference type="PROSITE" id="PS00028">
    <property type="entry name" value="ZINC_FINGER_C2H2_1"/>
    <property type="match status" value="1"/>
</dbReference>
<dbReference type="GO" id="GO:0008270">
    <property type="term" value="F:zinc ion binding"/>
    <property type="evidence" value="ECO:0007669"/>
    <property type="project" value="UniProtKB-KW"/>
</dbReference>